<accession>A0A5C3PLZ0</accession>
<evidence type="ECO:0000313" key="1">
    <source>
        <dbReference type="EMBL" id="TFK89949.1"/>
    </source>
</evidence>
<gene>
    <name evidence="1" type="ORF">K466DRAFT_563848</name>
</gene>
<evidence type="ECO:0008006" key="3">
    <source>
        <dbReference type="Google" id="ProtNLM"/>
    </source>
</evidence>
<reference evidence="1 2" key="1">
    <citation type="journal article" date="2019" name="Nat. Ecol. Evol.">
        <title>Megaphylogeny resolves global patterns of mushroom evolution.</title>
        <authorList>
            <person name="Varga T."/>
            <person name="Krizsan K."/>
            <person name="Foldi C."/>
            <person name="Dima B."/>
            <person name="Sanchez-Garcia M."/>
            <person name="Sanchez-Ramirez S."/>
            <person name="Szollosi G.J."/>
            <person name="Szarkandi J.G."/>
            <person name="Papp V."/>
            <person name="Albert L."/>
            <person name="Andreopoulos W."/>
            <person name="Angelini C."/>
            <person name="Antonin V."/>
            <person name="Barry K.W."/>
            <person name="Bougher N.L."/>
            <person name="Buchanan P."/>
            <person name="Buyck B."/>
            <person name="Bense V."/>
            <person name="Catcheside P."/>
            <person name="Chovatia M."/>
            <person name="Cooper J."/>
            <person name="Damon W."/>
            <person name="Desjardin D."/>
            <person name="Finy P."/>
            <person name="Geml J."/>
            <person name="Haridas S."/>
            <person name="Hughes K."/>
            <person name="Justo A."/>
            <person name="Karasinski D."/>
            <person name="Kautmanova I."/>
            <person name="Kiss B."/>
            <person name="Kocsube S."/>
            <person name="Kotiranta H."/>
            <person name="LaButti K.M."/>
            <person name="Lechner B.E."/>
            <person name="Liimatainen K."/>
            <person name="Lipzen A."/>
            <person name="Lukacs Z."/>
            <person name="Mihaltcheva S."/>
            <person name="Morgado L.N."/>
            <person name="Niskanen T."/>
            <person name="Noordeloos M.E."/>
            <person name="Ohm R.A."/>
            <person name="Ortiz-Santana B."/>
            <person name="Ovrebo C."/>
            <person name="Racz N."/>
            <person name="Riley R."/>
            <person name="Savchenko A."/>
            <person name="Shiryaev A."/>
            <person name="Soop K."/>
            <person name="Spirin V."/>
            <person name="Szebenyi C."/>
            <person name="Tomsovsky M."/>
            <person name="Tulloss R.E."/>
            <person name="Uehling J."/>
            <person name="Grigoriev I.V."/>
            <person name="Vagvolgyi C."/>
            <person name="Papp T."/>
            <person name="Martin F.M."/>
            <person name="Miettinen O."/>
            <person name="Hibbett D.S."/>
            <person name="Nagy L.G."/>
        </authorList>
    </citation>
    <scope>NUCLEOTIDE SEQUENCE [LARGE SCALE GENOMIC DNA]</scope>
    <source>
        <strain evidence="1 2">HHB13444</strain>
    </source>
</reference>
<dbReference type="Gene3D" id="3.80.10.10">
    <property type="entry name" value="Ribonuclease Inhibitor"/>
    <property type="match status" value="1"/>
</dbReference>
<dbReference type="InterPro" id="IPR032675">
    <property type="entry name" value="LRR_dom_sf"/>
</dbReference>
<dbReference type="STRING" id="1314778.A0A5C3PLZ0"/>
<dbReference type="InParanoid" id="A0A5C3PLZ0"/>
<dbReference type="EMBL" id="ML211060">
    <property type="protein sequence ID" value="TFK89949.1"/>
    <property type="molecule type" value="Genomic_DNA"/>
</dbReference>
<keyword evidence="2" id="KW-1185">Reference proteome</keyword>
<sequence>MPNIYSLPQEVIVHVCSYILVRHPVSTVGWQRDEKTLARLARTSKTLSGPALTILWRTLPNILPLLFTLPADLCVQRMFHIGRGQPEQYMEFARLPTAADFSRWILYSVLVRDIKNLHKTSSPPSVTVSLDVWDVLAHHGPKPLVPCVHALNTHDIGGTRYPLGVTRLLFSSTLKNCRLAMANPDTDLVPHVHALAECSPVLKTLRVSWDYASRECVGPGDHRPSTPLSQRLTTFAYLRELSVVGIHILPPALQCIGALPSLQTLDITVSSVDYPASWTTSTPNPDTGHFPQLCTLRVQVDDLSWVAATLRHIICSPVLEQIQITSSHSRHDSFERLCEVLSRHRSREALRYISHEGWLGDPCDLNAAFTYLLALPAITDMSLDTSSIIMLSDATLEAMSRAWPRLENLDLHSYQFEPDAALEDYVSSVECPATLHGLSALAHNCPSLEVLNLAIDPRCKPDTLFSRARTTDVPGWHRVFRPVAPSRSALKGLYVGFLDTKYPMEVAGIISALFPHLDYVDHGDNDEGMYSFPGWTEVNRVLREFRDIRAHERMWANDELAAKLVKTL</sequence>
<proteinExistence type="predicted"/>
<evidence type="ECO:0000313" key="2">
    <source>
        <dbReference type="Proteomes" id="UP000308197"/>
    </source>
</evidence>
<name>A0A5C3PLZ0_9APHY</name>
<protein>
    <recommendedName>
        <fullName evidence="3">F-box domain-containing protein</fullName>
    </recommendedName>
</protein>
<organism evidence="1 2">
    <name type="scientific">Polyporus arcularius HHB13444</name>
    <dbReference type="NCBI Taxonomy" id="1314778"/>
    <lineage>
        <taxon>Eukaryota</taxon>
        <taxon>Fungi</taxon>
        <taxon>Dikarya</taxon>
        <taxon>Basidiomycota</taxon>
        <taxon>Agaricomycotina</taxon>
        <taxon>Agaricomycetes</taxon>
        <taxon>Polyporales</taxon>
        <taxon>Polyporaceae</taxon>
        <taxon>Polyporus</taxon>
    </lineage>
</organism>
<dbReference type="AlphaFoldDB" id="A0A5C3PLZ0"/>
<dbReference type="Proteomes" id="UP000308197">
    <property type="component" value="Unassembled WGS sequence"/>
</dbReference>
<dbReference type="SUPFAM" id="SSF52047">
    <property type="entry name" value="RNI-like"/>
    <property type="match status" value="1"/>
</dbReference>